<evidence type="ECO:0000256" key="11">
    <source>
        <dbReference type="SAM" id="Coils"/>
    </source>
</evidence>
<dbReference type="Proteomes" id="UP000246078">
    <property type="component" value="Unassembled WGS sequence"/>
</dbReference>
<feature type="domain" description="CS" evidence="13">
    <location>
        <begin position="2"/>
        <end position="90"/>
    </location>
</feature>
<dbReference type="InterPro" id="IPR037894">
    <property type="entry name" value="CS_DYX1C1"/>
</dbReference>
<evidence type="ECO:0000256" key="12">
    <source>
        <dbReference type="SAM" id="MobiDB-lite"/>
    </source>
</evidence>
<dbReference type="AlphaFoldDB" id="A0A2V2VPC3"/>
<evidence type="ECO:0000256" key="8">
    <source>
        <dbReference type="ARBA" id="ARBA00023273"/>
    </source>
</evidence>
<comment type="subcellular location">
    <subcellularLocation>
        <location evidence="2">Cell projection</location>
        <location evidence="2">Neuron projection</location>
    </subcellularLocation>
    <subcellularLocation>
        <location evidence="9">Dynein axonemal particle</location>
    </subcellularLocation>
    <subcellularLocation>
        <location evidence="1">Nucleus</location>
    </subcellularLocation>
</comment>
<dbReference type="Gene3D" id="2.60.40.790">
    <property type="match status" value="1"/>
</dbReference>
<dbReference type="VEuPathDB" id="TriTrypDB:TcYC6_0050700"/>
<feature type="region of interest" description="Disordered" evidence="12">
    <location>
        <begin position="173"/>
        <end position="194"/>
    </location>
</feature>
<dbReference type="VEuPathDB" id="TriTrypDB:TcBrA4_0035280"/>
<protein>
    <recommendedName>
        <fullName evidence="10">Dynein axonemal assembly factor 4</fullName>
    </recommendedName>
</protein>
<evidence type="ECO:0000256" key="7">
    <source>
        <dbReference type="ARBA" id="ARBA00023242"/>
    </source>
</evidence>
<keyword evidence="11" id="KW-0175">Coiled coil</keyword>
<evidence type="ECO:0000256" key="9">
    <source>
        <dbReference type="ARBA" id="ARBA00024190"/>
    </source>
</evidence>
<evidence type="ECO:0000256" key="3">
    <source>
        <dbReference type="ARBA" id="ARBA00022490"/>
    </source>
</evidence>
<keyword evidence="3" id="KW-0963">Cytoplasm</keyword>
<proteinExistence type="predicted"/>
<dbReference type="VEuPathDB" id="TriTrypDB:TcCL_ESM05083"/>
<comment type="caution">
    <text evidence="14">The sequence shown here is derived from an EMBL/GenBank/DDBJ whole genome shotgun (WGS) entry which is preliminary data.</text>
</comment>
<dbReference type="Pfam" id="PF04969">
    <property type="entry name" value="CS"/>
    <property type="match status" value="1"/>
</dbReference>
<evidence type="ECO:0000313" key="15">
    <source>
        <dbReference type="Proteomes" id="UP000246078"/>
    </source>
</evidence>
<evidence type="ECO:0000256" key="5">
    <source>
        <dbReference type="ARBA" id="ARBA00022803"/>
    </source>
</evidence>
<dbReference type="PROSITE" id="PS51203">
    <property type="entry name" value="CS"/>
    <property type="match status" value="1"/>
</dbReference>
<organism evidence="14 15">
    <name type="scientific">Trypanosoma cruzi</name>
    <dbReference type="NCBI Taxonomy" id="5693"/>
    <lineage>
        <taxon>Eukaryota</taxon>
        <taxon>Discoba</taxon>
        <taxon>Euglenozoa</taxon>
        <taxon>Kinetoplastea</taxon>
        <taxon>Metakinetoplastina</taxon>
        <taxon>Trypanosomatida</taxon>
        <taxon>Trypanosomatidae</taxon>
        <taxon>Trypanosoma</taxon>
        <taxon>Schizotrypanum</taxon>
    </lineage>
</organism>
<evidence type="ECO:0000256" key="2">
    <source>
        <dbReference type="ARBA" id="ARBA00004487"/>
    </source>
</evidence>
<sequence length="194" mass="23062">MPVRPAYEWEQTEEEVLLRVSIKGFKKEAIDVFLSDVLVKVNAAPTYLLMLDLLRPVDAARSTYYMDPEDRTSLRLRLRKQEPGIWPDLCIHADKDDAAAIRERRSAAVKRAEDDYNRRLQERVGKREEERRRMTEEQWEVEKAQRRLIEGRVREERETAEADLYVWRTSRKNSVRSYRADSSFQQLQPSHSPR</sequence>
<keyword evidence="5" id="KW-0802">TPR repeat</keyword>
<dbReference type="GO" id="GO:0036158">
    <property type="term" value="P:outer dynein arm assembly"/>
    <property type="evidence" value="ECO:0007669"/>
    <property type="project" value="TreeGrafter"/>
</dbReference>
<dbReference type="VEuPathDB" id="TriTrypDB:BCY84_08333"/>
<dbReference type="SUPFAM" id="SSF49764">
    <property type="entry name" value="HSP20-like chaperones"/>
    <property type="match status" value="1"/>
</dbReference>
<evidence type="ECO:0000256" key="10">
    <source>
        <dbReference type="ARBA" id="ARBA00024430"/>
    </source>
</evidence>
<keyword evidence="6" id="KW-0524">Neurogenesis</keyword>
<dbReference type="VEuPathDB" id="TriTrypDB:TcCLB.508707.120"/>
<feature type="compositionally biased region" description="Polar residues" evidence="12">
    <location>
        <begin position="180"/>
        <end position="194"/>
    </location>
</feature>
<evidence type="ECO:0000256" key="4">
    <source>
        <dbReference type="ARBA" id="ARBA00022737"/>
    </source>
</evidence>
<feature type="coiled-coil region" evidence="11">
    <location>
        <begin position="117"/>
        <end position="147"/>
    </location>
</feature>
<dbReference type="VEuPathDB" id="TriTrypDB:TCDM_05797"/>
<dbReference type="GO" id="GO:0036159">
    <property type="term" value="P:inner dynein arm assembly"/>
    <property type="evidence" value="ECO:0007669"/>
    <property type="project" value="TreeGrafter"/>
</dbReference>
<dbReference type="GO" id="GO:0005634">
    <property type="term" value="C:nucleus"/>
    <property type="evidence" value="ECO:0007669"/>
    <property type="project" value="UniProtKB-SubCell"/>
</dbReference>
<reference evidence="14 15" key="1">
    <citation type="journal article" date="2018" name="Microb. Genom.">
        <title>Expanding an expanded genome: long-read sequencing of Trypanosoma cruzi.</title>
        <authorList>
            <person name="Berna L."/>
            <person name="Rodriguez M."/>
            <person name="Chiribao M.L."/>
            <person name="Parodi-Talice A."/>
            <person name="Pita S."/>
            <person name="Rijo G."/>
            <person name="Alvarez-Valin F."/>
            <person name="Robello C."/>
        </authorList>
    </citation>
    <scope>NUCLEOTIDE SEQUENCE [LARGE SCALE GENOMIC DNA]</scope>
    <source>
        <strain evidence="14 15">TCC</strain>
    </source>
</reference>
<dbReference type="InterPro" id="IPR008978">
    <property type="entry name" value="HSP20-like_chaperone"/>
</dbReference>
<dbReference type="VEuPathDB" id="TriTrypDB:TcCLB.509073.90"/>
<keyword evidence="8" id="KW-0966">Cell projection</keyword>
<dbReference type="CDD" id="cd06469">
    <property type="entry name" value="p23_DYX1C1_like"/>
    <property type="match status" value="1"/>
</dbReference>
<dbReference type="VEuPathDB" id="TriTrypDB:TcG_04135"/>
<gene>
    <name evidence="14" type="ORF">C3747_234g59</name>
</gene>
<dbReference type="GO" id="GO:0120293">
    <property type="term" value="C:dynein axonemal particle"/>
    <property type="evidence" value="ECO:0007669"/>
    <property type="project" value="UniProtKB-SubCell"/>
</dbReference>
<evidence type="ECO:0000256" key="6">
    <source>
        <dbReference type="ARBA" id="ARBA00022902"/>
    </source>
</evidence>
<evidence type="ECO:0000313" key="14">
    <source>
        <dbReference type="EMBL" id="PWU98201.1"/>
    </source>
</evidence>
<dbReference type="PANTHER" id="PTHR46492:SF1">
    <property type="entry name" value="DYNEIN AXONEMAL ASSEMBLY FACTOR 4"/>
    <property type="match status" value="1"/>
</dbReference>
<dbReference type="VEuPathDB" id="TriTrypDB:Tc_MARK_3396"/>
<dbReference type="GO" id="GO:0003341">
    <property type="term" value="P:cilium movement"/>
    <property type="evidence" value="ECO:0007669"/>
    <property type="project" value="InterPro"/>
</dbReference>
<accession>A0A2V2VPC3</accession>
<dbReference type="VEuPathDB" id="TriTrypDB:C3747_234g59"/>
<evidence type="ECO:0000259" key="13">
    <source>
        <dbReference type="PROSITE" id="PS51203"/>
    </source>
</evidence>
<dbReference type="VEuPathDB" id="TriTrypDB:ECC02_004031"/>
<dbReference type="VEuPathDB" id="TriTrypDB:C4B63_80g31"/>
<dbReference type="PANTHER" id="PTHR46492">
    <property type="entry name" value="DYNEIN ASSEMBLY FACTOR 4, AXONEMAL"/>
    <property type="match status" value="1"/>
</dbReference>
<keyword evidence="4" id="KW-0677">Repeat</keyword>
<dbReference type="InterPro" id="IPR007052">
    <property type="entry name" value="CS_dom"/>
</dbReference>
<dbReference type="InterPro" id="IPR052004">
    <property type="entry name" value="Dynein_assembly_factor_4"/>
</dbReference>
<dbReference type="EMBL" id="PRFC01000234">
    <property type="protein sequence ID" value="PWU98201.1"/>
    <property type="molecule type" value="Genomic_DNA"/>
</dbReference>
<evidence type="ECO:0000256" key="1">
    <source>
        <dbReference type="ARBA" id="ARBA00004123"/>
    </source>
</evidence>
<keyword evidence="7" id="KW-0539">Nucleus</keyword>
<dbReference type="VEuPathDB" id="TriTrypDB:TCSYLVIO_005380"/>
<name>A0A2V2VPC3_TRYCR</name>